<dbReference type="PROSITE" id="PS50082">
    <property type="entry name" value="WD_REPEATS_2"/>
    <property type="match status" value="2"/>
</dbReference>
<dbReference type="SMART" id="SM00320">
    <property type="entry name" value="WD40"/>
    <property type="match status" value="8"/>
</dbReference>
<evidence type="ECO:0000256" key="3">
    <source>
        <dbReference type="SAM" id="MobiDB-lite"/>
    </source>
</evidence>
<dbReference type="eggNOG" id="ENOG502QTIS">
    <property type="taxonomic scope" value="Eukaryota"/>
</dbReference>
<dbReference type="InterPro" id="IPR036322">
    <property type="entry name" value="WD40_repeat_dom_sf"/>
</dbReference>
<proteinExistence type="predicted"/>
<dbReference type="STRING" id="564608.C1MMM3"/>
<dbReference type="PANTHER" id="PTHR32215:SF0">
    <property type="entry name" value="CILIA- AND FLAGELLA-ASSOCIATED PROTEIN 57"/>
    <property type="match status" value="1"/>
</dbReference>
<feature type="compositionally biased region" description="Basic and acidic residues" evidence="3">
    <location>
        <begin position="802"/>
        <end position="820"/>
    </location>
</feature>
<dbReference type="InterPro" id="IPR001680">
    <property type="entry name" value="WD40_rpt"/>
</dbReference>
<dbReference type="PROSITE" id="PS50294">
    <property type="entry name" value="WD_REPEATS_REGION"/>
    <property type="match status" value="1"/>
</dbReference>
<evidence type="ECO:0000313" key="5">
    <source>
        <dbReference type="Proteomes" id="UP000001876"/>
    </source>
</evidence>
<name>C1MMM3_MICPC</name>
<dbReference type="PANTHER" id="PTHR32215">
    <property type="entry name" value="CILIA- AND FLAGELLA-ASSOCIATED PROTEIN 57"/>
    <property type="match status" value="1"/>
</dbReference>
<dbReference type="Proteomes" id="UP000001876">
    <property type="component" value="Unassembled WGS sequence"/>
</dbReference>
<keyword evidence="1" id="KW-0853">WD repeat</keyword>
<dbReference type="KEGG" id="mpp:MICPUCDRAFT_25887"/>
<dbReference type="EMBL" id="GG663737">
    <property type="protein sequence ID" value="EEH59075.1"/>
    <property type="molecule type" value="Genomic_DNA"/>
</dbReference>
<feature type="repeat" description="WD" evidence="1">
    <location>
        <begin position="459"/>
        <end position="500"/>
    </location>
</feature>
<feature type="coiled-coil region" evidence="2">
    <location>
        <begin position="697"/>
        <end position="742"/>
    </location>
</feature>
<protein>
    <submittedName>
        <fullName evidence="4">Predicted protein</fullName>
    </submittedName>
</protein>
<dbReference type="InterPro" id="IPR052993">
    <property type="entry name" value="CFA-57"/>
</dbReference>
<evidence type="ECO:0000256" key="2">
    <source>
        <dbReference type="SAM" id="Coils"/>
    </source>
</evidence>
<reference evidence="4 5" key="1">
    <citation type="journal article" date="2009" name="Science">
        <title>Green evolution and dynamic adaptations revealed by genomes of the marine picoeukaryotes Micromonas.</title>
        <authorList>
            <person name="Worden A.Z."/>
            <person name="Lee J.H."/>
            <person name="Mock T."/>
            <person name="Rouze P."/>
            <person name="Simmons M.P."/>
            <person name="Aerts A.L."/>
            <person name="Allen A.E."/>
            <person name="Cuvelier M.L."/>
            <person name="Derelle E."/>
            <person name="Everett M.V."/>
            <person name="Foulon E."/>
            <person name="Grimwood J."/>
            <person name="Gundlach H."/>
            <person name="Henrissat B."/>
            <person name="Napoli C."/>
            <person name="McDonald S.M."/>
            <person name="Parker M.S."/>
            <person name="Rombauts S."/>
            <person name="Salamov A."/>
            <person name="Von Dassow P."/>
            <person name="Badger J.H."/>
            <person name="Coutinho P.M."/>
            <person name="Demir E."/>
            <person name="Dubchak I."/>
            <person name="Gentemann C."/>
            <person name="Eikrem W."/>
            <person name="Gready J.E."/>
            <person name="John U."/>
            <person name="Lanier W."/>
            <person name="Lindquist E.A."/>
            <person name="Lucas S."/>
            <person name="Mayer K.F."/>
            <person name="Moreau H."/>
            <person name="Not F."/>
            <person name="Otillar R."/>
            <person name="Panaud O."/>
            <person name="Pangilinan J."/>
            <person name="Paulsen I."/>
            <person name="Piegu B."/>
            <person name="Poliakov A."/>
            <person name="Robbens S."/>
            <person name="Schmutz J."/>
            <person name="Toulza E."/>
            <person name="Wyss T."/>
            <person name="Zelensky A."/>
            <person name="Zhou K."/>
            <person name="Armbrust E.V."/>
            <person name="Bhattacharya D."/>
            <person name="Goodenough U.W."/>
            <person name="Van de Peer Y."/>
            <person name="Grigoriev I.V."/>
        </authorList>
    </citation>
    <scope>NUCLEOTIDE SEQUENCE [LARGE SCALE GENOMIC DNA]</scope>
    <source>
        <strain evidence="4 5">CCMP1545</strain>
    </source>
</reference>
<feature type="region of interest" description="Disordered" evidence="3">
    <location>
        <begin position="802"/>
        <end position="826"/>
    </location>
</feature>
<dbReference type="SUPFAM" id="SSF50978">
    <property type="entry name" value="WD40 repeat-like"/>
    <property type="match status" value="2"/>
</dbReference>
<organism evidence="5">
    <name type="scientific">Micromonas pusilla (strain CCMP1545)</name>
    <name type="common">Picoplanktonic green alga</name>
    <dbReference type="NCBI Taxonomy" id="564608"/>
    <lineage>
        <taxon>Eukaryota</taxon>
        <taxon>Viridiplantae</taxon>
        <taxon>Chlorophyta</taxon>
        <taxon>Mamiellophyceae</taxon>
        <taxon>Mamiellales</taxon>
        <taxon>Mamiellaceae</taxon>
        <taxon>Micromonas</taxon>
    </lineage>
</organism>
<dbReference type="RefSeq" id="XP_003057430.1">
    <property type="nucleotide sequence ID" value="XM_003057384.1"/>
</dbReference>
<dbReference type="InterPro" id="IPR015943">
    <property type="entry name" value="WD40/YVTN_repeat-like_dom_sf"/>
</dbReference>
<dbReference type="GeneID" id="9682393"/>
<dbReference type="OMA" id="FPHCNAV"/>
<dbReference type="OrthoDB" id="497723at2759"/>
<feature type="repeat" description="WD" evidence="1">
    <location>
        <begin position="336"/>
        <end position="368"/>
    </location>
</feature>
<evidence type="ECO:0000313" key="4">
    <source>
        <dbReference type="EMBL" id="EEH59075.1"/>
    </source>
</evidence>
<keyword evidence="5" id="KW-1185">Reference proteome</keyword>
<dbReference type="Pfam" id="PF00400">
    <property type="entry name" value="WD40"/>
    <property type="match status" value="2"/>
</dbReference>
<evidence type="ECO:0000256" key="1">
    <source>
        <dbReference type="PROSITE-ProRule" id="PRU00221"/>
    </source>
</evidence>
<dbReference type="Gene3D" id="2.130.10.10">
    <property type="entry name" value="YVTN repeat-like/Quinoprotein amine dehydrogenase"/>
    <property type="match status" value="2"/>
</dbReference>
<sequence length="861" mass="96565">MKGDVKDNIAYADETTVIFPAGNNVVLHHLESKTQQFVPGTPGAKGVDAIAVSANKKWLAVAESAEKAQITIYDLHTLKRKKVLTTTEVGSERYASMSFSPDGKLLVALGGAPEWNVVLWQWEKSKASSVVPSRVANQAPGSAYQCEFSPFVNADGGYTATVCGQNLFRAFKINDGVMKPLASALGKREMGSTFTAHGWLPTDEPGRERCVVANEEGDVLVVENNEVVAAIPATEKYEGCAIHCIVPFGVKGFVAGGEDGALLVYEKQTDEREPFKLTKSFTIESDGKNASIRNLAIDANEENLIATMDDNQAWTLSLANIDVMKPEEMNFERMSAGFHSNGVTGVDLCVRKPLVVTCSTDKSVRVWNYVERTAELVKHFAEEAHSVAFHPSGLQILVGFSDKLQLMNLLMDDIRPYKEFSIKACPEVVFNNAGNCFAAVNGNVIQVYNMYTCENVGNLRGHSGKVRTVCWSPDDTKITTAGLDGAVYEWELKDFKRVHENVDKECSYSCLAPSPDGTFTYGVGSDRMLKEFDAAYALTQEFSCDAGALTQVAIPASGRSLFAATERGTVRAYKYPLDGEFQEYQCHAASITRMRLTFDDSLLFCVSEDACLYVFDVQTGEKEKAGKGAAKSKEALVTYAEEVLVTKMDINEKNGRMQELQMQVTELQLQSEYQLRMKDMNMNEKIKDLTDRFTLELEQAQTKFELLLQEKNEQEMEYEERLRQTDEKNAKETRQLENQFQEQILVEVERYQNLQRDKDLLNEQWDEQNSLLVESHERVIEELTAEFSEKLQDEQMHAERMRADRDLGAKESEETRKQLEEDADQEIDDLKNTFETKLKQEREVGLRLKGENGILKKKFTA</sequence>
<keyword evidence="2" id="KW-0175">Coiled coil</keyword>
<dbReference type="AlphaFoldDB" id="C1MMM3"/>
<gene>
    <name evidence="4" type="ORF">MICPUCDRAFT_25887</name>
</gene>
<accession>C1MMM3</accession>
<feature type="non-terminal residue" evidence="4">
    <location>
        <position position="861"/>
    </location>
</feature>